<dbReference type="Proteomes" id="UP000285376">
    <property type="component" value="Unassembled WGS sequence"/>
</dbReference>
<proteinExistence type="predicted"/>
<comment type="caution">
    <text evidence="1">The sequence shown here is derived from an EMBL/GenBank/DDBJ whole genome shotgun (WGS) entry which is preliminary data.</text>
</comment>
<evidence type="ECO:0000313" key="2">
    <source>
        <dbReference type="Proteomes" id="UP000285376"/>
    </source>
</evidence>
<dbReference type="EMBL" id="QWLM01000009">
    <property type="protein sequence ID" value="RHW45525.1"/>
    <property type="molecule type" value="Genomic_DNA"/>
</dbReference>
<dbReference type="GO" id="GO:0004029">
    <property type="term" value="F:aldehyde dehydrogenase (NAD+) activity"/>
    <property type="evidence" value="ECO:0007669"/>
    <property type="project" value="TreeGrafter"/>
</dbReference>
<dbReference type="PANTHER" id="PTHR48079">
    <property type="entry name" value="PROTEIN YEEZ"/>
    <property type="match status" value="1"/>
</dbReference>
<organism evidence="1 2">
    <name type="scientific">Dermacoccus abyssi</name>
    <dbReference type="NCBI Taxonomy" id="322596"/>
    <lineage>
        <taxon>Bacteria</taxon>
        <taxon>Bacillati</taxon>
        <taxon>Actinomycetota</taxon>
        <taxon>Actinomycetes</taxon>
        <taxon>Micrococcales</taxon>
        <taxon>Dermacoccaceae</taxon>
        <taxon>Dermacoccus</taxon>
    </lineage>
</organism>
<dbReference type="InterPro" id="IPR036291">
    <property type="entry name" value="NAD(P)-bd_dom_sf"/>
</dbReference>
<accession>A0A417Z5I7</accession>
<protein>
    <submittedName>
        <fullName evidence="1">SDR family NAD(P)-dependent oxidoreductase</fullName>
    </submittedName>
</protein>
<dbReference type="GO" id="GO:0005737">
    <property type="term" value="C:cytoplasm"/>
    <property type="evidence" value="ECO:0007669"/>
    <property type="project" value="TreeGrafter"/>
</dbReference>
<dbReference type="InterPro" id="IPR051783">
    <property type="entry name" value="NAD(P)-dependent_oxidoreduct"/>
</dbReference>
<dbReference type="AlphaFoldDB" id="A0A417Z5I7"/>
<reference evidence="1 2" key="1">
    <citation type="submission" date="2018-08" db="EMBL/GenBank/DDBJ databases">
        <title>Whole genome sequence analysis of Dermacoccus abyssi bacteria isolated from Deep Mariana trench Micromonospora spp reveals genes involved in the environmental adaptation and production of secondary metabolites.</title>
        <authorList>
            <person name="Abdel-Mageed W.M."/>
            <person name="Lehri B."/>
            <person name="Nouioui I."/>
            <person name="Goodfellow I."/>
            <person name="Jaspars M."/>
            <person name="Karlyshev A."/>
        </authorList>
    </citation>
    <scope>NUCLEOTIDE SEQUENCE [LARGE SCALE GENOMIC DNA]</scope>
    <source>
        <strain evidence="1 2">MT1.1</strain>
    </source>
</reference>
<evidence type="ECO:0000313" key="1">
    <source>
        <dbReference type="EMBL" id="RHW45525.1"/>
    </source>
</evidence>
<dbReference type="SUPFAM" id="SSF51735">
    <property type="entry name" value="NAD(P)-binding Rossmann-fold domains"/>
    <property type="match status" value="1"/>
</dbReference>
<dbReference type="Gene3D" id="3.40.50.720">
    <property type="entry name" value="NAD(P)-binding Rossmann-like Domain"/>
    <property type="match status" value="1"/>
</dbReference>
<dbReference type="PANTHER" id="PTHR48079:SF6">
    <property type="entry name" value="NAD(P)-BINDING DOMAIN-CONTAINING PROTEIN-RELATED"/>
    <property type="match status" value="1"/>
</dbReference>
<dbReference type="RefSeq" id="WP_118913581.1">
    <property type="nucleotide sequence ID" value="NZ_CBCRVH010000010.1"/>
</dbReference>
<gene>
    <name evidence="1" type="ORF">D1832_09055</name>
</gene>
<name>A0A417Z5I7_9MICO</name>
<sequence>MTADTLLIGAGDLGTEIGLRLAAAGRCVVAVRRRAALVPAPLVGVAGDVSDGLPDLPAFDGAGDGPRLLVICLTAGGRSEERYRATFLDGVDAVLRDVAARGWAPERALFVSSTGAMGHAQNGDAWVDETSSDAADTPTGRVLAEAEQNFLGGLPVGTRGIVVRPSGLYGPGREWFIDQVRAGNLADPDRMTNRIHRDDAAAAVVHLLTMSAEADGLYLLTDDAPAPAREVATFLARELGVDTEPFTAHEGAARPSATRRLSNARLRGTGFTLTYPTFREGYASILAGEGERHP</sequence>